<accession>A0ABT9NX48</accession>
<dbReference type="EMBL" id="JAUSQZ010000001">
    <property type="protein sequence ID" value="MDP9825003.1"/>
    <property type="molecule type" value="Genomic_DNA"/>
</dbReference>
<dbReference type="CDD" id="cd00761">
    <property type="entry name" value="Glyco_tranf_GTA_type"/>
    <property type="match status" value="1"/>
</dbReference>
<sequence length="348" mass="38206">MKKALSDYVPGAHPVFGDVPVTVDRVLFESAPPAQVSFIVPVHNQQGVIARNLDSIITCARLPHEICLIVDGCTDDSLAEIMEWLDGLGGRSRRTSKVVVAVSDDGIFETACDALGISLTSAEYVIEVQADMHIEHVGFDRVMTNALDENVDVFAVSGRGIHPVALVRRPGHEVHRQWSRVSNLLAKQFSQLQGRVPAARAFEPLMFRITGQAGRLGEAINRPLHPRTKPRVYVGGSVIRGPLAFRRRDYEGLDGFDLEHFFLGNDDHDLMFRAQAVTGRTGGYVPIHFSAPLDQGSTRKTKSDREKKRFSELKTSFGSRDGGSALFGPARGTSLARVRRGTRIAQDA</sequence>
<protein>
    <recommendedName>
        <fullName evidence="4">Glycosyl transferase family 2</fullName>
    </recommendedName>
</protein>
<evidence type="ECO:0008006" key="4">
    <source>
        <dbReference type="Google" id="ProtNLM"/>
    </source>
</evidence>
<dbReference type="Gene3D" id="3.90.550.10">
    <property type="entry name" value="Spore Coat Polysaccharide Biosynthesis Protein SpsA, Chain A"/>
    <property type="match status" value="1"/>
</dbReference>
<evidence type="ECO:0000313" key="2">
    <source>
        <dbReference type="EMBL" id="MDP9825003.1"/>
    </source>
</evidence>
<reference evidence="2 3" key="1">
    <citation type="submission" date="2023-07" db="EMBL/GenBank/DDBJ databases">
        <title>Sequencing the genomes of 1000 actinobacteria strains.</title>
        <authorList>
            <person name="Klenk H.-P."/>
        </authorList>
    </citation>
    <scope>NUCLEOTIDE SEQUENCE [LARGE SCALE GENOMIC DNA]</scope>
    <source>
        <strain evidence="2 3">DSM 44388</strain>
    </source>
</reference>
<feature type="region of interest" description="Disordered" evidence="1">
    <location>
        <begin position="292"/>
        <end position="330"/>
    </location>
</feature>
<proteinExistence type="predicted"/>
<keyword evidence="3" id="KW-1185">Reference proteome</keyword>
<name>A0ABT9NX48_9ACTN</name>
<dbReference type="Proteomes" id="UP001235712">
    <property type="component" value="Unassembled WGS sequence"/>
</dbReference>
<dbReference type="InterPro" id="IPR029044">
    <property type="entry name" value="Nucleotide-diphossugar_trans"/>
</dbReference>
<evidence type="ECO:0000313" key="3">
    <source>
        <dbReference type="Proteomes" id="UP001235712"/>
    </source>
</evidence>
<feature type="compositionally biased region" description="Basic and acidic residues" evidence="1">
    <location>
        <begin position="301"/>
        <end position="312"/>
    </location>
</feature>
<dbReference type="RefSeq" id="WP_307238334.1">
    <property type="nucleotide sequence ID" value="NZ_JAUSQZ010000001.1"/>
</dbReference>
<dbReference type="SUPFAM" id="SSF53448">
    <property type="entry name" value="Nucleotide-diphospho-sugar transferases"/>
    <property type="match status" value="1"/>
</dbReference>
<comment type="caution">
    <text evidence="2">The sequence shown here is derived from an EMBL/GenBank/DDBJ whole genome shotgun (WGS) entry which is preliminary data.</text>
</comment>
<evidence type="ECO:0000256" key="1">
    <source>
        <dbReference type="SAM" id="MobiDB-lite"/>
    </source>
</evidence>
<organism evidence="2 3">
    <name type="scientific">Kineosporia succinea</name>
    <dbReference type="NCBI Taxonomy" id="84632"/>
    <lineage>
        <taxon>Bacteria</taxon>
        <taxon>Bacillati</taxon>
        <taxon>Actinomycetota</taxon>
        <taxon>Actinomycetes</taxon>
        <taxon>Kineosporiales</taxon>
        <taxon>Kineosporiaceae</taxon>
        <taxon>Kineosporia</taxon>
    </lineage>
</organism>
<gene>
    <name evidence="2" type="ORF">J2S57_000752</name>
</gene>